<reference evidence="1 2" key="1">
    <citation type="submission" date="2009-02" db="EMBL/GenBank/DDBJ databases">
        <title>Annotation of Streptomyces hygroscopicus strain ATCC 53653.</title>
        <authorList>
            <consortium name="The Broad Institute Genome Sequencing Platform"/>
            <consortium name="Broad Institute Microbial Sequencing Center"/>
            <person name="Fischbach M."/>
            <person name="Godfrey P."/>
            <person name="Ward D."/>
            <person name="Young S."/>
            <person name="Zeng Q."/>
            <person name="Koehrsen M."/>
            <person name="Alvarado L."/>
            <person name="Berlin A.M."/>
            <person name="Bochicchio J."/>
            <person name="Borenstein D."/>
            <person name="Chapman S.B."/>
            <person name="Chen Z."/>
            <person name="Engels R."/>
            <person name="Freedman E."/>
            <person name="Gellesch M."/>
            <person name="Goldberg J."/>
            <person name="Griggs A."/>
            <person name="Gujja S."/>
            <person name="Heilman E.R."/>
            <person name="Heiman D.I."/>
            <person name="Hepburn T.A."/>
            <person name="Howarth C."/>
            <person name="Jen D."/>
            <person name="Larson L."/>
            <person name="Lewis B."/>
            <person name="Mehta T."/>
            <person name="Park D."/>
            <person name="Pearson M."/>
            <person name="Richards J."/>
            <person name="Roberts A."/>
            <person name="Saif S."/>
            <person name="Shea T.D."/>
            <person name="Shenoy N."/>
            <person name="Sisk P."/>
            <person name="Stolte C."/>
            <person name="Sykes S.N."/>
            <person name="Thomson T."/>
            <person name="Walk T."/>
            <person name="White J."/>
            <person name="Yandava C."/>
            <person name="Straight P."/>
            <person name="Clardy J."/>
            <person name="Hung D."/>
            <person name="Kolter R."/>
            <person name="Mekalanos J."/>
            <person name="Walker S."/>
            <person name="Walsh C.T."/>
            <person name="Wieland-Brown L.C."/>
            <person name="Haas B."/>
            <person name="Nusbaum C."/>
            <person name="Birren B."/>
        </authorList>
    </citation>
    <scope>NUCLEOTIDE SEQUENCE [LARGE SCALE GENOMIC DNA]</scope>
    <source>
        <strain evidence="1 2">ATCC 53653</strain>
    </source>
</reference>
<evidence type="ECO:0000313" key="1">
    <source>
        <dbReference type="EMBL" id="EFL29360.1"/>
    </source>
</evidence>
<dbReference type="EMBL" id="GG657754">
    <property type="protein sequence ID" value="EFL29360.1"/>
    <property type="molecule type" value="Genomic_DNA"/>
</dbReference>
<evidence type="ECO:0000313" key="2">
    <source>
        <dbReference type="Proteomes" id="UP000003963"/>
    </source>
</evidence>
<dbReference type="OrthoDB" id="3854670at2"/>
<dbReference type="RefSeq" id="WP_009721157.1">
    <property type="nucleotide sequence ID" value="NZ_GG657754.1"/>
</dbReference>
<sequence>MSAQPDHPVSYKVPAIPYSINAIGTALADQKRTQFYSEVLAAEGRVAIDAVMEKWWREAMLDRAPGAEASRANASAGRKLVAVEDLIAQVERAAG</sequence>
<dbReference type="Proteomes" id="UP000003963">
    <property type="component" value="Unassembled WGS sequence"/>
</dbReference>
<dbReference type="HOGENOM" id="CLU_2304563_0_0_11"/>
<accession>D9WL85</accession>
<name>D9WL85_9ACTN</name>
<dbReference type="AlphaFoldDB" id="D9WL85"/>
<gene>
    <name evidence="1" type="ORF">SSOG_09074</name>
</gene>
<keyword evidence="2" id="KW-1185">Reference proteome</keyword>
<organism evidence="1 2">
    <name type="scientific">Streptomyces himastatinicus ATCC 53653</name>
    <dbReference type="NCBI Taxonomy" id="457427"/>
    <lineage>
        <taxon>Bacteria</taxon>
        <taxon>Bacillati</taxon>
        <taxon>Actinomycetota</taxon>
        <taxon>Actinomycetes</taxon>
        <taxon>Kitasatosporales</taxon>
        <taxon>Streptomycetaceae</taxon>
        <taxon>Streptomyces</taxon>
        <taxon>Streptomyces violaceusniger group</taxon>
    </lineage>
</organism>
<proteinExistence type="predicted"/>
<protein>
    <submittedName>
        <fullName evidence="1">Uncharacterized protein</fullName>
    </submittedName>
</protein>